<sequence>MARLRWQISVESGAGGRLLRRDKSWLLSAKRPSVEQVEVLSLMGRLVGGEPRQGDNENPIWLFEGSASPQPLGFDFLRSSTDCGPSVRRTANGIA</sequence>
<evidence type="ECO:0000313" key="2">
    <source>
        <dbReference type="Proteomes" id="UP000239340"/>
    </source>
</evidence>
<protein>
    <submittedName>
        <fullName evidence="1">Uncharacterized protein</fullName>
    </submittedName>
</protein>
<gene>
    <name evidence="1" type="ORF">NXT3_PA00084</name>
</gene>
<reference evidence="1 2" key="1">
    <citation type="submission" date="2017-10" db="EMBL/GenBank/DDBJ databases">
        <title>Analysis of the genome sequences of Rhizobium populations associated to common bean (phaseolus vulgaris).</title>
        <authorList>
            <person name="Bustos P."/>
            <person name="Santamaria R.I."/>
            <person name="Miranda-Sanchez F."/>
            <person name="Perez-Carrascal O."/>
            <person name="Juarez S."/>
            <person name="Lozano L."/>
            <person name="Martinez-Flores I."/>
            <person name="Vinuesa P."/>
            <person name="Martinez-Romero E."/>
            <person name="Cevallos M.A."/>
            <person name="Romero D."/>
            <person name="Davila G."/>
            <person name="Gonzalez V."/>
        </authorList>
    </citation>
    <scope>NUCLEOTIDE SEQUENCE [LARGE SCALE GENOMIC DNA]</scope>
    <source>
        <strain evidence="1 2">NXT3</strain>
        <plasmid evidence="2">Plasmid psfrenxt3a</plasmid>
    </source>
</reference>
<evidence type="ECO:0000313" key="1">
    <source>
        <dbReference type="EMBL" id="AUX78379.1"/>
    </source>
</evidence>
<dbReference type="AlphaFoldDB" id="A0A2L0HC77"/>
<name>A0A2L0HC77_RHIFR</name>
<dbReference type="Proteomes" id="UP000239340">
    <property type="component" value="Plasmid pSfreNXT3a"/>
</dbReference>
<proteinExistence type="predicted"/>
<dbReference type="EMBL" id="CP024308">
    <property type="protein sequence ID" value="AUX78379.1"/>
    <property type="molecule type" value="Genomic_DNA"/>
</dbReference>
<accession>A0A2L0HC77</accession>
<organism evidence="1 2">
    <name type="scientific">Rhizobium fredii</name>
    <name type="common">Sinorhizobium fredii</name>
    <dbReference type="NCBI Taxonomy" id="380"/>
    <lineage>
        <taxon>Bacteria</taxon>
        <taxon>Pseudomonadati</taxon>
        <taxon>Pseudomonadota</taxon>
        <taxon>Alphaproteobacteria</taxon>
        <taxon>Hyphomicrobiales</taxon>
        <taxon>Rhizobiaceae</taxon>
        <taxon>Sinorhizobium/Ensifer group</taxon>
        <taxon>Sinorhizobium</taxon>
    </lineage>
</organism>
<geneLocation type="plasmid" evidence="2">
    <name>psfrenxt3a</name>
</geneLocation>
<keyword evidence="1" id="KW-0614">Plasmid</keyword>